<accession>A0A816MGG7</accession>
<dbReference type="AlphaFoldDB" id="A0A816MGG7"/>
<dbReference type="Proteomes" id="UP000663824">
    <property type="component" value="Unassembled WGS sequence"/>
</dbReference>
<sequence>MKEYQGTFIIGDFGSERYSAASVWQPSSAMLCDDRPASHTNKESQHLLSSLSRVAANKGIPFILCFAEQSSPFNQLCHTRALARATEIRMHRAFSQRMANFKDPSSSSPIWFDPRGFSSLLYFSSLSITALTRKFQPMLLKNFRFYRRLKVLLVSTRCGHENITVAGS</sequence>
<name>A0A816MGG7_9BILA</name>
<reference evidence="2" key="1">
    <citation type="submission" date="2021-02" db="EMBL/GenBank/DDBJ databases">
        <authorList>
            <person name="Nowell W R."/>
        </authorList>
    </citation>
    <scope>NUCLEOTIDE SEQUENCE</scope>
</reference>
<protein>
    <submittedName>
        <fullName evidence="2">Uncharacterized protein</fullName>
    </submittedName>
</protein>
<proteinExistence type="predicted"/>
<dbReference type="EMBL" id="CAJNOV010015838">
    <property type="protein sequence ID" value="CAF1580399.1"/>
    <property type="molecule type" value="Genomic_DNA"/>
</dbReference>
<organism evidence="2 3">
    <name type="scientific">Rotaria magnacalcarata</name>
    <dbReference type="NCBI Taxonomy" id="392030"/>
    <lineage>
        <taxon>Eukaryota</taxon>
        <taxon>Metazoa</taxon>
        <taxon>Spiralia</taxon>
        <taxon>Gnathifera</taxon>
        <taxon>Rotifera</taxon>
        <taxon>Eurotatoria</taxon>
        <taxon>Bdelloidea</taxon>
        <taxon>Philodinida</taxon>
        <taxon>Philodinidae</taxon>
        <taxon>Rotaria</taxon>
    </lineage>
</organism>
<evidence type="ECO:0000313" key="2">
    <source>
        <dbReference type="EMBL" id="CAF1968899.1"/>
    </source>
</evidence>
<comment type="caution">
    <text evidence="2">The sequence shown here is derived from an EMBL/GenBank/DDBJ whole genome shotgun (WGS) entry which is preliminary data.</text>
</comment>
<dbReference type="Proteomes" id="UP000663855">
    <property type="component" value="Unassembled WGS sequence"/>
</dbReference>
<evidence type="ECO:0000313" key="1">
    <source>
        <dbReference type="EMBL" id="CAF1580399.1"/>
    </source>
</evidence>
<gene>
    <name evidence="1" type="ORF">CJN711_LOCUS32914</name>
    <name evidence="2" type="ORF">MBJ925_LOCUS6716</name>
</gene>
<dbReference type="EMBL" id="CAJNRE010002159">
    <property type="protein sequence ID" value="CAF1968899.1"/>
    <property type="molecule type" value="Genomic_DNA"/>
</dbReference>
<evidence type="ECO:0000313" key="3">
    <source>
        <dbReference type="Proteomes" id="UP000663824"/>
    </source>
</evidence>